<keyword evidence="1" id="KW-0808">Transferase</keyword>
<comment type="caution">
    <text evidence="1">The sequence shown here is derived from an EMBL/GenBank/DDBJ whole genome shotgun (WGS) entry which is preliminary data.</text>
</comment>
<organism evidence="1">
    <name type="scientific">Tanacetum cinerariifolium</name>
    <name type="common">Dalmatian daisy</name>
    <name type="synonym">Chrysanthemum cinerariifolium</name>
    <dbReference type="NCBI Taxonomy" id="118510"/>
    <lineage>
        <taxon>Eukaryota</taxon>
        <taxon>Viridiplantae</taxon>
        <taxon>Streptophyta</taxon>
        <taxon>Embryophyta</taxon>
        <taxon>Tracheophyta</taxon>
        <taxon>Spermatophyta</taxon>
        <taxon>Magnoliopsida</taxon>
        <taxon>eudicotyledons</taxon>
        <taxon>Gunneridae</taxon>
        <taxon>Pentapetalae</taxon>
        <taxon>asterids</taxon>
        <taxon>campanulids</taxon>
        <taxon>Asterales</taxon>
        <taxon>Asteraceae</taxon>
        <taxon>Asteroideae</taxon>
        <taxon>Anthemideae</taxon>
        <taxon>Anthemidinae</taxon>
        <taxon>Tanacetum</taxon>
    </lineage>
</organism>
<accession>A0A6L2KDT9</accession>
<gene>
    <name evidence="1" type="ORF">Tci_018875</name>
</gene>
<dbReference type="AlphaFoldDB" id="A0A6L2KDT9"/>
<sequence length="194" mass="21458">MHKAFSLLVKTSHCQKKFPLLVKKFPLLKKSDATPERIALLSENRENHALVADEEAPTEFSLMAKTSAESKVFDNSLCSKALHQLDTFYNALNPNDQDALDSAAGGNFLDKIPRDGLVIIESKSKVRYSRSRVIDSRVNTNAPLLSSSSSNSFELQQIAASLEDKLDIRMSRFEKSLNDIKALVVTPPAPIKAV</sequence>
<dbReference type="EMBL" id="BKCJ010002192">
    <property type="protein sequence ID" value="GEU46897.1"/>
    <property type="molecule type" value="Genomic_DNA"/>
</dbReference>
<name>A0A6L2KDT9_TANCI</name>
<keyword evidence="1" id="KW-0695">RNA-directed DNA polymerase</keyword>
<protein>
    <submittedName>
        <fullName evidence="1">Reverse transcriptase domain-containing protein</fullName>
    </submittedName>
</protein>
<evidence type="ECO:0000313" key="1">
    <source>
        <dbReference type="EMBL" id="GEU46897.1"/>
    </source>
</evidence>
<reference evidence="1" key="1">
    <citation type="journal article" date="2019" name="Sci. Rep.">
        <title>Draft genome of Tanacetum cinerariifolium, the natural source of mosquito coil.</title>
        <authorList>
            <person name="Yamashiro T."/>
            <person name="Shiraishi A."/>
            <person name="Satake H."/>
            <person name="Nakayama K."/>
        </authorList>
    </citation>
    <scope>NUCLEOTIDE SEQUENCE</scope>
</reference>
<keyword evidence="1" id="KW-0548">Nucleotidyltransferase</keyword>
<dbReference type="GO" id="GO:0003964">
    <property type="term" value="F:RNA-directed DNA polymerase activity"/>
    <property type="evidence" value="ECO:0007669"/>
    <property type="project" value="UniProtKB-KW"/>
</dbReference>
<proteinExistence type="predicted"/>